<keyword evidence="4" id="KW-0645">Protease</keyword>
<keyword evidence="9 12" id="KW-1133">Transmembrane helix</keyword>
<evidence type="ECO:0000256" key="9">
    <source>
        <dbReference type="ARBA" id="ARBA00022989"/>
    </source>
</evidence>
<evidence type="ECO:0000256" key="4">
    <source>
        <dbReference type="ARBA" id="ARBA00022670"/>
    </source>
</evidence>
<keyword evidence="8" id="KW-0862">Zinc</keyword>
<dbReference type="InterPro" id="IPR001915">
    <property type="entry name" value="Peptidase_M48"/>
</dbReference>
<feature type="transmembrane region" description="Helical" evidence="12">
    <location>
        <begin position="193"/>
        <end position="215"/>
    </location>
</feature>
<evidence type="ECO:0000256" key="7">
    <source>
        <dbReference type="ARBA" id="ARBA00022801"/>
    </source>
</evidence>
<evidence type="ECO:0000256" key="3">
    <source>
        <dbReference type="ARBA" id="ARBA00022475"/>
    </source>
</evidence>
<dbReference type="GO" id="GO:0006508">
    <property type="term" value="P:proteolysis"/>
    <property type="evidence" value="ECO:0007669"/>
    <property type="project" value="UniProtKB-KW"/>
</dbReference>
<organism evidence="14">
    <name type="scientific">marine metagenome</name>
    <dbReference type="NCBI Taxonomy" id="408172"/>
    <lineage>
        <taxon>unclassified sequences</taxon>
        <taxon>metagenomes</taxon>
        <taxon>ecological metagenomes</taxon>
    </lineage>
</organism>
<dbReference type="HAMAP" id="MF_00188">
    <property type="entry name" value="Pept_M48_protease_HtpX"/>
    <property type="match status" value="1"/>
</dbReference>
<feature type="transmembrane region" description="Helical" evidence="12">
    <location>
        <begin position="42"/>
        <end position="58"/>
    </location>
</feature>
<dbReference type="EMBL" id="UINC01010774">
    <property type="protein sequence ID" value="SVA47807.1"/>
    <property type="molecule type" value="Genomic_DNA"/>
</dbReference>
<evidence type="ECO:0000256" key="5">
    <source>
        <dbReference type="ARBA" id="ARBA00022692"/>
    </source>
</evidence>
<sequence length="308" mass="34190">MQRNSIGKDHQLTVRMLMTGLMLVMAYLALFGLLLISGIDPIIVFVIGIGMVLFQYFMSDKLVLKTTGAKPVTKEEQPKLHEMVERLSKIGGIPKPRTIAIMEMEAPNAFATGRSPKHATVAVTRGLLSKLNDEELEGVIGHELAHIKNRDVMVMTWASLIVVVAGFLMQMLFWMSLFGGFGGHRRQGNGGQAMAMMMVVYIGVIIIYFISQLLISTLSRYRELAADREGSIMTGSPTNLASALKKISGQIAQIPEKDLRQVEHANAFFIIPALQGNAIASLMSSHPPTEMRVARLMEMQRQNWHLLR</sequence>
<evidence type="ECO:0000256" key="8">
    <source>
        <dbReference type="ARBA" id="ARBA00022833"/>
    </source>
</evidence>
<evidence type="ECO:0000256" key="1">
    <source>
        <dbReference type="ARBA" id="ARBA00001947"/>
    </source>
</evidence>
<evidence type="ECO:0000256" key="11">
    <source>
        <dbReference type="ARBA" id="ARBA00023136"/>
    </source>
</evidence>
<evidence type="ECO:0000313" key="14">
    <source>
        <dbReference type="EMBL" id="SVA47807.1"/>
    </source>
</evidence>
<feature type="transmembrane region" description="Helical" evidence="12">
    <location>
        <begin position="12"/>
        <end position="36"/>
    </location>
</feature>
<keyword evidence="5 12" id="KW-0812">Transmembrane</keyword>
<keyword evidence="7" id="KW-0378">Hydrolase</keyword>
<evidence type="ECO:0000256" key="6">
    <source>
        <dbReference type="ARBA" id="ARBA00022723"/>
    </source>
</evidence>
<dbReference type="PANTHER" id="PTHR43221:SF2">
    <property type="entry name" value="PROTEASE HTPX HOMOLOG"/>
    <property type="match status" value="1"/>
</dbReference>
<protein>
    <recommendedName>
        <fullName evidence="13">Peptidase M48 domain-containing protein</fullName>
    </recommendedName>
</protein>
<dbReference type="InterPro" id="IPR050083">
    <property type="entry name" value="HtpX_protease"/>
</dbReference>
<dbReference type="Pfam" id="PF01435">
    <property type="entry name" value="Peptidase_M48"/>
    <property type="match status" value="1"/>
</dbReference>
<evidence type="ECO:0000256" key="12">
    <source>
        <dbReference type="SAM" id="Phobius"/>
    </source>
</evidence>
<comment type="cofactor">
    <cofactor evidence="1">
        <name>Zn(2+)</name>
        <dbReference type="ChEBI" id="CHEBI:29105"/>
    </cofactor>
</comment>
<dbReference type="Gene3D" id="3.30.2010.10">
    <property type="entry name" value="Metalloproteases ('zincins'), catalytic domain"/>
    <property type="match status" value="1"/>
</dbReference>
<dbReference type="PANTHER" id="PTHR43221">
    <property type="entry name" value="PROTEASE HTPX"/>
    <property type="match status" value="1"/>
</dbReference>
<evidence type="ECO:0000256" key="2">
    <source>
        <dbReference type="ARBA" id="ARBA00009779"/>
    </source>
</evidence>
<accession>A0A381W770</accession>
<evidence type="ECO:0000259" key="13">
    <source>
        <dbReference type="Pfam" id="PF01435"/>
    </source>
</evidence>
<keyword evidence="10" id="KW-0482">Metalloprotease</keyword>
<keyword evidence="11 12" id="KW-0472">Membrane</keyword>
<dbReference type="NCBIfam" id="NF002669">
    <property type="entry name" value="PRK02391.1"/>
    <property type="match status" value="1"/>
</dbReference>
<name>A0A381W770_9ZZZZ</name>
<reference evidence="14" key="1">
    <citation type="submission" date="2018-05" db="EMBL/GenBank/DDBJ databases">
        <authorList>
            <person name="Lanie J.A."/>
            <person name="Ng W.-L."/>
            <person name="Kazmierczak K.M."/>
            <person name="Andrzejewski T.M."/>
            <person name="Davidsen T.M."/>
            <person name="Wayne K.J."/>
            <person name="Tettelin H."/>
            <person name="Glass J.I."/>
            <person name="Rusch D."/>
            <person name="Podicherti R."/>
            <person name="Tsui H.-C.T."/>
            <person name="Winkler M.E."/>
        </authorList>
    </citation>
    <scope>NUCLEOTIDE SEQUENCE</scope>
</reference>
<feature type="transmembrane region" description="Helical" evidence="12">
    <location>
        <begin position="152"/>
        <end position="173"/>
    </location>
</feature>
<comment type="similarity">
    <text evidence="2">Belongs to the peptidase M48B family.</text>
</comment>
<dbReference type="GO" id="GO:0004222">
    <property type="term" value="F:metalloendopeptidase activity"/>
    <property type="evidence" value="ECO:0007669"/>
    <property type="project" value="InterPro"/>
</dbReference>
<feature type="domain" description="Peptidase M48" evidence="13">
    <location>
        <begin position="76"/>
        <end position="299"/>
    </location>
</feature>
<keyword evidence="6" id="KW-0479">Metal-binding</keyword>
<proteinExistence type="inferred from homology"/>
<keyword evidence="3" id="KW-1003">Cell membrane</keyword>
<dbReference type="AlphaFoldDB" id="A0A381W770"/>
<evidence type="ECO:0000256" key="10">
    <source>
        <dbReference type="ARBA" id="ARBA00023049"/>
    </source>
</evidence>
<dbReference type="InterPro" id="IPR022919">
    <property type="entry name" value="Pept_M48_protease_HtpX"/>
</dbReference>
<gene>
    <name evidence="14" type="ORF">METZ01_LOCUS100661</name>
</gene>
<dbReference type="GO" id="GO:0046872">
    <property type="term" value="F:metal ion binding"/>
    <property type="evidence" value="ECO:0007669"/>
    <property type="project" value="UniProtKB-KW"/>
</dbReference>